<dbReference type="SUPFAM" id="SSF57850">
    <property type="entry name" value="RING/U-box"/>
    <property type="match status" value="1"/>
</dbReference>
<dbReference type="SUPFAM" id="SSF48371">
    <property type="entry name" value="ARM repeat"/>
    <property type="match status" value="2"/>
</dbReference>
<dbReference type="GO" id="GO:0046872">
    <property type="term" value="F:metal ion binding"/>
    <property type="evidence" value="ECO:0007669"/>
    <property type="project" value="InterPro"/>
</dbReference>
<proteinExistence type="predicted"/>
<feature type="compositionally biased region" description="Acidic residues" evidence="1">
    <location>
        <begin position="902"/>
        <end position="913"/>
    </location>
</feature>
<dbReference type="PROSITE" id="PS50089">
    <property type="entry name" value="ZF_RING_2"/>
    <property type="match status" value="1"/>
</dbReference>
<dbReference type="Gene3D" id="1.25.40.180">
    <property type="match status" value="2"/>
</dbReference>
<dbReference type="PANTHER" id="PTHR10131:SF94">
    <property type="entry name" value="TNF RECEPTOR-ASSOCIATED FACTOR 4"/>
    <property type="match status" value="1"/>
</dbReference>
<dbReference type="AlphaFoldDB" id="A0A7R8WM91"/>
<accession>A0A7R8WM91</accession>
<name>A0A7R8WM91_9CRUS</name>
<evidence type="ECO:0000313" key="2">
    <source>
        <dbReference type="EMBL" id="CAD7233537.1"/>
    </source>
</evidence>
<dbReference type="SMART" id="SM00184">
    <property type="entry name" value="RING"/>
    <property type="match status" value="1"/>
</dbReference>
<dbReference type="InterPro" id="IPR016024">
    <property type="entry name" value="ARM-type_fold"/>
</dbReference>
<feature type="compositionally biased region" description="Polar residues" evidence="1">
    <location>
        <begin position="243"/>
        <end position="259"/>
    </location>
</feature>
<feature type="region of interest" description="Disordered" evidence="1">
    <location>
        <begin position="225"/>
        <end position="347"/>
    </location>
</feature>
<dbReference type="PROSITE" id="PS00518">
    <property type="entry name" value="ZF_RING_1"/>
    <property type="match status" value="1"/>
</dbReference>
<feature type="region of interest" description="Disordered" evidence="1">
    <location>
        <begin position="899"/>
        <end position="944"/>
    </location>
</feature>
<evidence type="ECO:0000256" key="1">
    <source>
        <dbReference type="SAM" id="MobiDB-lite"/>
    </source>
</evidence>
<dbReference type="InterPro" id="IPR001841">
    <property type="entry name" value="Znf_RING"/>
</dbReference>
<dbReference type="Pfam" id="PF00097">
    <property type="entry name" value="zf-C3HC4"/>
    <property type="match status" value="1"/>
</dbReference>
<dbReference type="InterPro" id="IPR017907">
    <property type="entry name" value="Znf_RING_CS"/>
</dbReference>
<sequence>MALLSLSGIMATIDQKIQTEWVVGPVLNALVCAICEMILHDPVQTPCEHVFCRECMEDFIQKSKDPTCPIDREPMAKQEWQRPALYLRQMLQEMKVRCPEPKCEKVVQVDAFQGHRKACRLGKIRCEKGCGTELARKDFPNHDCIKELRDTVEDLRQQLSQQRVADEVKCQWELVEGMKLSRDEMAKTQARMNEGLRQLRSPQGTNVALVTSQNKYAMLDASSSLGASSEQMGRRGHGGGGSNYKSSSQNLPPRLQKQQKGGLASDRERSSSRGGSGRRSVPPTAAPVLPMAKDGAPPSPWARSTRSQDAPPARTVGSPLLRTAGDATLPRAGRKNLSQSPARQNAAALERRAVNGTEKLDAQKLDEGKVKEVAKKLVAIVSQYSDCIESVIGVYEPNSVGPLLLEVLDQSVDVLSPKTWADNVALTNCNRLLNYIKQEAEMDPDEDDDEERESSVPSDTTAAPVLPMAKDEAPPAPWARSTRSQDAPPARTEGSPLLRTAGDATLPRAGRKNLSQSPARQNAAALERRAVNGTEKLDAQKLDEGKVKEVAKKLVAIVSQYSDCIESVIGVYEPNSVGPLLLEVLDQSVDVLSPKTWPLLREILGDIATRPDLASVGALTSCLQMFAANLGNLALDFPQIFDYFGEVTSSLVVKQPSPFAFLCEVLKSLKSPDKIDEYDVPEERWQYAGKTFAACVKKMSDRIGKDSLAASWRKGGKDLEEFLSPEQSLSSLGIEFLVPPRTIILSLLESNCTVAKNGQKELDFQPIVQWSENDSPVRAGSEEFIQALIQAVCDFCITEGTGDACKFVEKNLEACILLLKRFADEKSSVCDPELEYIFAFQDALKWREFPKSLQMHQLLTFLIDHDIISAESITDWSKNTKADNVALTNCNRLLNYIKQEAEMDPDEDDDEERESSVPSDTTAAPSQSPATSSVAKEGESSSHS</sequence>
<reference evidence="2" key="1">
    <citation type="submission" date="2020-11" db="EMBL/GenBank/DDBJ databases">
        <authorList>
            <person name="Tran Van P."/>
        </authorList>
    </citation>
    <scope>NUCLEOTIDE SEQUENCE</scope>
</reference>
<organism evidence="2">
    <name type="scientific">Cyprideis torosa</name>
    <dbReference type="NCBI Taxonomy" id="163714"/>
    <lineage>
        <taxon>Eukaryota</taxon>
        <taxon>Metazoa</taxon>
        <taxon>Ecdysozoa</taxon>
        <taxon>Arthropoda</taxon>
        <taxon>Crustacea</taxon>
        <taxon>Oligostraca</taxon>
        <taxon>Ostracoda</taxon>
        <taxon>Podocopa</taxon>
        <taxon>Podocopida</taxon>
        <taxon>Cytherocopina</taxon>
        <taxon>Cytheroidea</taxon>
        <taxon>Cytherideidae</taxon>
        <taxon>Cyprideis</taxon>
    </lineage>
</organism>
<dbReference type="Gene3D" id="3.30.40.10">
    <property type="entry name" value="Zinc/RING finger domain, C3HC4 (zinc finger)"/>
    <property type="match status" value="1"/>
</dbReference>
<feature type="compositionally biased region" description="Acidic residues" evidence="1">
    <location>
        <begin position="441"/>
        <end position="452"/>
    </location>
</feature>
<dbReference type="InterPro" id="IPR003307">
    <property type="entry name" value="W2_domain"/>
</dbReference>
<dbReference type="InterPro" id="IPR013083">
    <property type="entry name" value="Znf_RING/FYVE/PHD"/>
</dbReference>
<dbReference type="EMBL" id="OB666468">
    <property type="protein sequence ID" value="CAD7233537.1"/>
    <property type="molecule type" value="Genomic_DNA"/>
</dbReference>
<protein>
    <submittedName>
        <fullName evidence="2">Uncharacterized protein</fullName>
    </submittedName>
</protein>
<feature type="compositionally biased region" description="Low complexity" evidence="1">
    <location>
        <begin position="916"/>
        <end position="933"/>
    </location>
</feature>
<feature type="region of interest" description="Disordered" evidence="1">
    <location>
        <begin position="440"/>
        <end position="531"/>
    </location>
</feature>
<dbReference type="PROSITE" id="PS51363">
    <property type="entry name" value="W2"/>
    <property type="match status" value="1"/>
</dbReference>
<dbReference type="PANTHER" id="PTHR10131">
    <property type="entry name" value="TNF RECEPTOR ASSOCIATED FACTOR"/>
    <property type="match status" value="1"/>
</dbReference>
<gene>
    <name evidence="2" type="ORF">CTOB1V02_LOCUS11358</name>
</gene>
<dbReference type="OrthoDB" id="6477712at2759"/>
<dbReference type="InterPro" id="IPR018957">
    <property type="entry name" value="Znf_C3HC4_RING-type"/>
</dbReference>